<reference evidence="2" key="1">
    <citation type="journal article" date="2019" name="Int. J. Syst. Evol. Microbiol.">
        <title>The Global Catalogue of Microorganisms (GCM) 10K type strain sequencing project: providing services to taxonomists for standard genome sequencing and annotation.</title>
        <authorList>
            <consortium name="The Broad Institute Genomics Platform"/>
            <consortium name="The Broad Institute Genome Sequencing Center for Infectious Disease"/>
            <person name="Wu L."/>
            <person name="Ma J."/>
        </authorList>
    </citation>
    <scope>NUCLEOTIDE SEQUENCE [LARGE SCALE GENOMIC DNA]</scope>
    <source>
        <strain evidence="2">CGMCC 1.12482</strain>
    </source>
</reference>
<dbReference type="RefSeq" id="WP_150277589.1">
    <property type="nucleotide sequence ID" value="NZ_BMFF01000001.1"/>
</dbReference>
<accession>A0ABQ1NXQ8</accession>
<keyword evidence="2" id="KW-1185">Reference proteome</keyword>
<organism evidence="1 2">
    <name type="scientific">Halopseudomonas salina</name>
    <dbReference type="NCBI Taxonomy" id="1323744"/>
    <lineage>
        <taxon>Bacteria</taxon>
        <taxon>Pseudomonadati</taxon>
        <taxon>Pseudomonadota</taxon>
        <taxon>Gammaproteobacteria</taxon>
        <taxon>Pseudomonadales</taxon>
        <taxon>Pseudomonadaceae</taxon>
        <taxon>Halopseudomonas</taxon>
    </lineage>
</organism>
<proteinExistence type="predicted"/>
<evidence type="ECO:0000313" key="2">
    <source>
        <dbReference type="Proteomes" id="UP000638188"/>
    </source>
</evidence>
<dbReference type="EMBL" id="BMFF01000001">
    <property type="protein sequence ID" value="GGC86718.1"/>
    <property type="molecule type" value="Genomic_DNA"/>
</dbReference>
<protein>
    <submittedName>
        <fullName evidence="1">Uncharacterized protein</fullName>
    </submittedName>
</protein>
<comment type="caution">
    <text evidence="1">The sequence shown here is derived from an EMBL/GenBank/DDBJ whole genome shotgun (WGS) entry which is preliminary data.</text>
</comment>
<evidence type="ECO:0000313" key="1">
    <source>
        <dbReference type="EMBL" id="GGC86718.1"/>
    </source>
</evidence>
<sequence>MTELKSNLDQDNALESVEAIDHATFLANTNFKTSTESRPNGDLVLVVESPRYGIFRRVVPKDLKDPAEFVNRVKLDLLIQNGELPRGEILRAARKDRIPTYTLGTLHRTRYASLWENRKIEKD</sequence>
<name>A0ABQ1NXQ8_9GAMM</name>
<dbReference type="Proteomes" id="UP000638188">
    <property type="component" value="Unassembled WGS sequence"/>
</dbReference>
<gene>
    <name evidence="1" type="ORF">GCM10007418_03120</name>
</gene>